<accession>A0A7W8YXH8</accession>
<dbReference type="RefSeq" id="WP_183869712.1">
    <property type="nucleotide sequence ID" value="NZ_JACHCF010000014.1"/>
</dbReference>
<dbReference type="Gene3D" id="3.40.50.2300">
    <property type="match status" value="1"/>
</dbReference>
<dbReference type="SMART" id="SM00448">
    <property type="entry name" value="REC"/>
    <property type="match status" value="1"/>
</dbReference>
<dbReference type="InterPro" id="IPR007492">
    <property type="entry name" value="LytTR_DNA-bd_dom"/>
</dbReference>
<keyword evidence="1" id="KW-0597">Phosphoprotein</keyword>
<feature type="domain" description="Response regulatory" evidence="2">
    <location>
        <begin position="4"/>
        <end position="115"/>
    </location>
</feature>
<feature type="modified residue" description="4-aspartylphosphate" evidence="1">
    <location>
        <position position="55"/>
    </location>
</feature>
<dbReference type="SMART" id="SM00850">
    <property type="entry name" value="LytTR"/>
    <property type="match status" value="1"/>
</dbReference>
<reference evidence="4 5" key="1">
    <citation type="submission" date="2020-08" db="EMBL/GenBank/DDBJ databases">
        <title>Genomic Encyclopedia of Type Strains, Phase IV (KMG-V): Genome sequencing to study the core and pangenomes of soil and plant-associated prokaryotes.</title>
        <authorList>
            <person name="Whitman W."/>
        </authorList>
    </citation>
    <scope>NUCLEOTIDE SEQUENCE [LARGE SCALE GENOMIC DNA]</scope>
    <source>
        <strain evidence="4 5">MP7CTX6</strain>
    </source>
</reference>
<feature type="domain" description="HTH LytTR-type" evidence="3">
    <location>
        <begin position="134"/>
        <end position="201"/>
    </location>
</feature>
<gene>
    <name evidence="4" type="ORF">HDE69_004713</name>
</gene>
<dbReference type="Gene3D" id="2.40.50.1020">
    <property type="entry name" value="LytTr DNA-binding domain"/>
    <property type="match status" value="1"/>
</dbReference>
<dbReference type="EMBL" id="JACHCF010000014">
    <property type="protein sequence ID" value="MBB5623626.1"/>
    <property type="molecule type" value="Genomic_DNA"/>
</dbReference>
<evidence type="ECO:0000313" key="4">
    <source>
        <dbReference type="EMBL" id="MBB5623626.1"/>
    </source>
</evidence>
<keyword evidence="4" id="KW-0238">DNA-binding</keyword>
<dbReference type="PROSITE" id="PS50930">
    <property type="entry name" value="HTH_LYTTR"/>
    <property type="match status" value="1"/>
</dbReference>
<proteinExistence type="predicted"/>
<comment type="caution">
    <text evidence="4">The sequence shown here is derived from an EMBL/GenBank/DDBJ whole genome shotgun (WGS) entry which is preliminary data.</text>
</comment>
<dbReference type="InterPro" id="IPR046947">
    <property type="entry name" value="LytR-like"/>
</dbReference>
<dbReference type="PROSITE" id="PS50110">
    <property type="entry name" value="RESPONSE_REGULATORY"/>
    <property type="match status" value="1"/>
</dbReference>
<dbReference type="InterPro" id="IPR011006">
    <property type="entry name" value="CheY-like_superfamily"/>
</dbReference>
<evidence type="ECO:0000313" key="5">
    <source>
        <dbReference type="Proteomes" id="UP000537718"/>
    </source>
</evidence>
<dbReference type="PANTHER" id="PTHR37299">
    <property type="entry name" value="TRANSCRIPTIONAL REGULATOR-RELATED"/>
    <property type="match status" value="1"/>
</dbReference>
<dbReference type="Pfam" id="PF04397">
    <property type="entry name" value="LytTR"/>
    <property type="match status" value="1"/>
</dbReference>
<dbReference type="GO" id="GO:0000156">
    <property type="term" value="F:phosphorelay response regulator activity"/>
    <property type="evidence" value="ECO:0007669"/>
    <property type="project" value="InterPro"/>
</dbReference>
<dbReference type="Pfam" id="PF00072">
    <property type="entry name" value="Response_reg"/>
    <property type="match status" value="1"/>
</dbReference>
<organism evidence="4 5">
    <name type="scientific">Pedobacter cryoconitis</name>
    <dbReference type="NCBI Taxonomy" id="188932"/>
    <lineage>
        <taxon>Bacteria</taxon>
        <taxon>Pseudomonadati</taxon>
        <taxon>Bacteroidota</taxon>
        <taxon>Sphingobacteriia</taxon>
        <taxon>Sphingobacteriales</taxon>
        <taxon>Sphingobacteriaceae</taxon>
        <taxon>Pedobacter</taxon>
    </lineage>
</organism>
<dbReference type="PANTHER" id="PTHR37299:SF1">
    <property type="entry name" value="STAGE 0 SPORULATION PROTEIN A HOMOLOG"/>
    <property type="match status" value="1"/>
</dbReference>
<name>A0A7W8YXH8_9SPHI</name>
<sequence length="231" mass="26845">MKVKCLLVDDEPLAIELLERHLEQFDNFEVVATCSNAVEALSILSNNTIDLLFLDIQMPRLSGIDFLKTIKKPPQTIFTTAYREFALESYDLEIVDYLLKPITFDRFFKAVERYLRQHYKPINSIATVPETPFIILKSGIKNYKINVADIIYIESIRDYIKVLTTECELTIKYKISNIEIELKSQRFLRVHRSFIVNIEKITSFSPSMVELGKKEIPIGPMYKQIVDTALR</sequence>
<dbReference type="GO" id="GO:0003677">
    <property type="term" value="F:DNA binding"/>
    <property type="evidence" value="ECO:0007669"/>
    <property type="project" value="UniProtKB-KW"/>
</dbReference>
<dbReference type="AlphaFoldDB" id="A0A7W8YXH8"/>
<dbReference type="SUPFAM" id="SSF52172">
    <property type="entry name" value="CheY-like"/>
    <property type="match status" value="1"/>
</dbReference>
<evidence type="ECO:0000259" key="2">
    <source>
        <dbReference type="PROSITE" id="PS50110"/>
    </source>
</evidence>
<evidence type="ECO:0000256" key="1">
    <source>
        <dbReference type="PROSITE-ProRule" id="PRU00169"/>
    </source>
</evidence>
<evidence type="ECO:0000259" key="3">
    <source>
        <dbReference type="PROSITE" id="PS50930"/>
    </source>
</evidence>
<dbReference type="InterPro" id="IPR001789">
    <property type="entry name" value="Sig_transdc_resp-reg_receiver"/>
</dbReference>
<protein>
    <submittedName>
        <fullName evidence="4">DNA-binding LytR/AlgR family response regulator</fullName>
    </submittedName>
</protein>
<dbReference type="Proteomes" id="UP000537718">
    <property type="component" value="Unassembled WGS sequence"/>
</dbReference>